<dbReference type="Pfam" id="PF07715">
    <property type="entry name" value="Plug"/>
    <property type="match status" value="1"/>
</dbReference>
<dbReference type="NCBIfam" id="TIGR01782">
    <property type="entry name" value="TonB-Xanth-Caul"/>
    <property type="match status" value="1"/>
</dbReference>
<dbReference type="InterPro" id="IPR012910">
    <property type="entry name" value="Plug_dom"/>
</dbReference>
<keyword evidence="5" id="KW-0732">Signal</keyword>
<keyword evidence="4" id="KW-0798">TonB box</keyword>
<protein>
    <submittedName>
        <fullName evidence="8">TonB-dependent receptor</fullName>
    </submittedName>
</protein>
<comment type="subcellular location">
    <subcellularLocation>
        <location evidence="1 4">Cell outer membrane</location>
    </subcellularLocation>
</comment>
<keyword evidence="2 4" id="KW-0472">Membrane</keyword>
<reference evidence="9" key="1">
    <citation type="journal article" date="2019" name="Int. J. Syst. Evol. Microbiol.">
        <title>The Global Catalogue of Microorganisms (GCM) 10K type strain sequencing project: providing services to taxonomists for standard genome sequencing and annotation.</title>
        <authorList>
            <consortium name="The Broad Institute Genomics Platform"/>
            <consortium name="The Broad Institute Genome Sequencing Center for Infectious Disease"/>
            <person name="Wu L."/>
            <person name="Ma J."/>
        </authorList>
    </citation>
    <scope>NUCLEOTIDE SEQUENCE [LARGE SCALE GENOMIC DNA]</scope>
    <source>
        <strain evidence="9">KCTC 52473</strain>
    </source>
</reference>
<feature type="domain" description="TonB-dependent receptor-like beta-barrel" evidence="6">
    <location>
        <begin position="414"/>
        <end position="923"/>
    </location>
</feature>
<dbReference type="InterPro" id="IPR037066">
    <property type="entry name" value="Plug_dom_sf"/>
</dbReference>
<accession>A0ABV7FN90</accession>
<organism evidence="8 9">
    <name type="scientific">Agaribacter flavus</name>
    <dbReference type="NCBI Taxonomy" id="1902781"/>
    <lineage>
        <taxon>Bacteria</taxon>
        <taxon>Pseudomonadati</taxon>
        <taxon>Pseudomonadota</taxon>
        <taxon>Gammaproteobacteria</taxon>
        <taxon>Alteromonadales</taxon>
        <taxon>Alteromonadaceae</taxon>
        <taxon>Agaribacter</taxon>
    </lineage>
</organism>
<keyword evidence="8" id="KW-0675">Receptor</keyword>
<feature type="domain" description="TonB-dependent receptor plug" evidence="7">
    <location>
        <begin position="60"/>
        <end position="170"/>
    </location>
</feature>
<feature type="chain" id="PRO_5045180016" evidence="5">
    <location>
        <begin position="34"/>
        <end position="956"/>
    </location>
</feature>
<evidence type="ECO:0000259" key="7">
    <source>
        <dbReference type="Pfam" id="PF07715"/>
    </source>
</evidence>
<evidence type="ECO:0000259" key="6">
    <source>
        <dbReference type="Pfam" id="PF00593"/>
    </source>
</evidence>
<dbReference type="PANTHER" id="PTHR40980">
    <property type="entry name" value="PLUG DOMAIN-CONTAINING PROTEIN"/>
    <property type="match status" value="1"/>
</dbReference>
<dbReference type="RefSeq" id="WP_376918841.1">
    <property type="nucleotide sequence ID" value="NZ_JBHRSW010000005.1"/>
</dbReference>
<dbReference type="InterPro" id="IPR000531">
    <property type="entry name" value="Beta-barrel_TonB"/>
</dbReference>
<name>A0ABV7FN90_9ALTE</name>
<dbReference type="InterPro" id="IPR036942">
    <property type="entry name" value="Beta-barrel_TonB_sf"/>
</dbReference>
<evidence type="ECO:0000313" key="9">
    <source>
        <dbReference type="Proteomes" id="UP001595478"/>
    </source>
</evidence>
<keyword evidence="9" id="KW-1185">Reference proteome</keyword>
<keyword evidence="3" id="KW-0998">Cell outer membrane</keyword>
<comment type="similarity">
    <text evidence="4">Belongs to the TonB-dependent receptor family.</text>
</comment>
<dbReference type="InterPro" id="IPR010104">
    <property type="entry name" value="TonB_rcpt_bac"/>
</dbReference>
<feature type="signal peptide" evidence="5">
    <location>
        <begin position="1"/>
        <end position="33"/>
    </location>
</feature>
<dbReference type="Gene3D" id="2.40.170.20">
    <property type="entry name" value="TonB-dependent receptor, beta-barrel domain"/>
    <property type="match status" value="1"/>
</dbReference>
<dbReference type="SUPFAM" id="SSF56935">
    <property type="entry name" value="Porins"/>
    <property type="match status" value="1"/>
</dbReference>
<evidence type="ECO:0000313" key="8">
    <source>
        <dbReference type="EMBL" id="MFC3120711.1"/>
    </source>
</evidence>
<evidence type="ECO:0000256" key="1">
    <source>
        <dbReference type="ARBA" id="ARBA00004442"/>
    </source>
</evidence>
<evidence type="ECO:0000256" key="5">
    <source>
        <dbReference type="SAM" id="SignalP"/>
    </source>
</evidence>
<dbReference type="PANTHER" id="PTHR40980:SF3">
    <property type="entry name" value="TONB-DEPENDENT RECEPTOR-LIKE BETA-BARREL DOMAIN-CONTAINING PROTEIN"/>
    <property type="match status" value="1"/>
</dbReference>
<sequence>MKKPKIDFRQNMISGAVALALVGIASSPSTVFAQEDSADDLEIISVSGIRGSLLSSANIKRESSGVVDAITAEDIGKFPDTNLAESLQRITGVSIDRSNNEGNQVSVRGFGPTFNMVTLNGRAMPTSSTLSTDVGINRAFNFQHIAAEVVSGVQVFKTGKADMTSGGIGATVNLSTAKPFQLGEQKITLGLKGIADTTNVTGNDITPEVSGLYSNVFADGKFGILLAYANSLRDSRKEAVINDGWLRDNGSVYTGIDSSNLSNPNNPGGFYWVPRNFAVEYGDHERERENFQVVGQFAPNEDITVTLDYTGSRFDEEIDRIQTGFWFDSDVNTVGTVDANGTVINPRHTNHRLNFGAIRQLVETENDSYGLNVDWTVSDTLTLAFDIHDSTSQTQPGGQISEFTTVISTPPDQRYVDIGLDFTDNDVPSVFAEVTRTFDENAPAPLPANYDPYALESIDGDVVVIRGHDIENNIKEWSFSGDWLNDSDSALSNIRFGVGNTDYQFDITRRFGFSVIYNVLDIPNLGLSFTPSTIGGNFSGGDMLFPVQFNADPGVVNQAVVDGNLITENPVSLDSVQEETFHAYIAMDFETEFNDIPININVGVRYEDTDVTASSNTTLPTNLLFVSDEEIRTVFQGSGGAVTDTLEGGYTEFLPNLDLSLELKEDLFARFSYSRTLTRSDVTAIAPSTAITNLRPGGPFNATQGDPNLLPYSSNNIDLSLEWYYEDGSYLSAGYFKKYVSNFIGITNESRTINGADGLPLRDPSFNPRPGCPDSNQTNPNPACLGNPGDPEVIFNVEVPKNLEDATVDGVELAIQHMFGESGFGTQINYTAVNGSVEYDVNSFDQTVALTGLSDSANLVGFYDKDGIQVRVAYNWRDDFLLNTNQFHSPNEPQFTEAYGQLDFSVSYDLTDAITLTFEGLNVTEETTRRHGRFKNQFLAAENFGSRFAFGVRATF</sequence>
<evidence type="ECO:0000256" key="2">
    <source>
        <dbReference type="ARBA" id="ARBA00023136"/>
    </source>
</evidence>
<dbReference type="Gene3D" id="2.170.130.10">
    <property type="entry name" value="TonB-dependent receptor, plug domain"/>
    <property type="match status" value="1"/>
</dbReference>
<proteinExistence type="inferred from homology"/>
<gene>
    <name evidence="8" type="ORF">ACFOHL_03690</name>
</gene>
<dbReference type="Proteomes" id="UP001595478">
    <property type="component" value="Unassembled WGS sequence"/>
</dbReference>
<comment type="caution">
    <text evidence="8">The sequence shown here is derived from an EMBL/GenBank/DDBJ whole genome shotgun (WGS) entry which is preliminary data.</text>
</comment>
<evidence type="ECO:0000256" key="4">
    <source>
        <dbReference type="RuleBase" id="RU003357"/>
    </source>
</evidence>
<dbReference type="EMBL" id="JBHRSW010000005">
    <property type="protein sequence ID" value="MFC3120711.1"/>
    <property type="molecule type" value="Genomic_DNA"/>
</dbReference>
<evidence type="ECO:0000256" key="3">
    <source>
        <dbReference type="ARBA" id="ARBA00023237"/>
    </source>
</evidence>
<dbReference type="Pfam" id="PF00593">
    <property type="entry name" value="TonB_dep_Rec_b-barrel"/>
    <property type="match status" value="1"/>
</dbReference>